<evidence type="ECO:0000313" key="3">
    <source>
        <dbReference type="EMBL" id="RHW26794.1"/>
    </source>
</evidence>
<gene>
    <name evidence="3" type="ORF">D0Z08_11345</name>
</gene>
<evidence type="ECO:0000313" key="4">
    <source>
        <dbReference type="Proteomes" id="UP000283644"/>
    </source>
</evidence>
<evidence type="ECO:0000256" key="2">
    <source>
        <dbReference type="SAM" id="SignalP"/>
    </source>
</evidence>
<dbReference type="OrthoDB" id="2079373at2"/>
<dbReference type="RefSeq" id="WP_118925360.1">
    <property type="nucleotide sequence ID" value="NZ_QXGH01000015.1"/>
</dbReference>
<feature type="region of interest" description="Disordered" evidence="1">
    <location>
        <begin position="23"/>
        <end position="45"/>
    </location>
</feature>
<feature type="signal peptide" evidence="2">
    <location>
        <begin position="1"/>
        <end position="27"/>
    </location>
</feature>
<dbReference type="EMBL" id="QXGH01000015">
    <property type="protein sequence ID" value="RHW26794.1"/>
    <property type="molecule type" value="Genomic_DNA"/>
</dbReference>
<evidence type="ECO:0000256" key="1">
    <source>
        <dbReference type="SAM" id="MobiDB-lite"/>
    </source>
</evidence>
<feature type="chain" id="PRO_5019560730" evidence="2">
    <location>
        <begin position="28"/>
        <end position="534"/>
    </location>
</feature>
<proteinExistence type="predicted"/>
<keyword evidence="4" id="KW-1185">Reference proteome</keyword>
<organism evidence="3 4">
    <name type="scientific">Nocardioides immobilis</name>
    <dbReference type="NCBI Taxonomy" id="2049295"/>
    <lineage>
        <taxon>Bacteria</taxon>
        <taxon>Bacillati</taxon>
        <taxon>Actinomycetota</taxon>
        <taxon>Actinomycetes</taxon>
        <taxon>Propionibacteriales</taxon>
        <taxon>Nocardioidaceae</taxon>
        <taxon>Nocardioides</taxon>
    </lineage>
</organism>
<keyword evidence="2" id="KW-0732">Signal</keyword>
<name>A0A417Y2M1_9ACTN</name>
<sequence length="534" mass="57872">MRFPRSLVALPVALTLGLTLAGTSAVADPPDPPGTKASPVGQDHRAEQAEEALANVEDILAGHAARRGGSSSGEDLTIALQQLRVLKDALSPADQEKARPYFLYRPGDPGDPYIPGALPLQKCSTDICVHYTETGNNAPNGSDGDAATTPPYINLVRDTMQQIHDDFLGAGYRPEKGDGSIGGGTDRTDVYIGDIGDEGIYGFCSSDDPNDPAVTSDYSVWAYCALDDDYDASEFPTNTPTENMQVTAAHEYFHAVQFAYDGYEDPWIMESTAAWVEDEMFDAVDDNRQYLGNSPLGMPFVPLDTFGDGFHYGTWIWWRYLTEKFPAKVGKLPKLVLDVWKRLDGTPSAADDYSTQGMSRVLAARNTSLKRELQLFSAANRHPRTVYSEGNAYSASPTGLTLGFNRAQRKGANYAPAHLASGTVRLNPNGLSQRDWKLRLAFDAPKPTRGGAFVVVVYKRGGGITTSIAQLNPTGGGGKTVPFSSRTVDHVDVIFVNTSARFDCWQEATPYSCFGGIPLDDGLKSAFTARSFRS</sequence>
<reference evidence="3 4" key="1">
    <citation type="submission" date="2018-09" db="EMBL/GenBank/DDBJ databases">
        <title>Genome sequencing of Nocardioides immobilis CCTCC AB 2017083 for comparison to Nocardioides silvaticus.</title>
        <authorList>
            <person name="Li C."/>
            <person name="Wang G."/>
        </authorList>
    </citation>
    <scope>NUCLEOTIDE SEQUENCE [LARGE SCALE GENOMIC DNA]</scope>
    <source>
        <strain evidence="3 4">CCTCC AB 2017083</strain>
    </source>
</reference>
<accession>A0A417Y2M1</accession>
<protein>
    <submittedName>
        <fullName evidence="3">Uncharacterized protein</fullName>
    </submittedName>
</protein>
<dbReference type="Proteomes" id="UP000283644">
    <property type="component" value="Unassembled WGS sequence"/>
</dbReference>
<dbReference type="AlphaFoldDB" id="A0A417Y2M1"/>
<comment type="caution">
    <text evidence="3">The sequence shown here is derived from an EMBL/GenBank/DDBJ whole genome shotgun (WGS) entry which is preliminary data.</text>
</comment>
<dbReference type="NCBIfam" id="NF045524">
    <property type="entry name" value="MXAN_6640_HExxH"/>
    <property type="match status" value="1"/>
</dbReference>